<comment type="caution">
    <text evidence="2">The sequence shown here is derived from an EMBL/GenBank/DDBJ whole genome shotgun (WGS) entry which is preliminary data.</text>
</comment>
<dbReference type="EMBL" id="JRES01001070">
    <property type="protein sequence ID" value="KNC25804.1"/>
    <property type="molecule type" value="Genomic_DNA"/>
</dbReference>
<protein>
    <submittedName>
        <fullName evidence="2">Uncharacterized protein</fullName>
    </submittedName>
</protein>
<keyword evidence="1" id="KW-0732">Signal</keyword>
<feature type="signal peptide" evidence="1">
    <location>
        <begin position="1"/>
        <end position="21"/>
    </location>
</feature>
<gene>
    <name evidence="2" type="ORF">FF38_05460</name>
</gene>
<proteinExistence type="predicted"/>
<organism evidence="2 3">
    <name type="scientific">Lucilia cuprina</name>
    <name type="common">Green bottle fly</name>
    <name type="synonym">Australian sheep blowfly</name>
    <dbReference type="NCBI Taxonomy" id="7375"/>
    <lineage>
        <taxon>Eukaryota</taxon>
        <taxon>Metazoa</taxon>
        <taxon>Ecdysozoa</taxon>
        <taxon>Arthropoda</taxon>
        <taxon>Hexapoda</taxon>
        <taxon>Insecta</taxon>
        <taxon>Pterygota</taxon>
        <taxon>Neoptera</taxon>
        <taxon>Endopterygota</taxon>
        <taxon>Diptera</taxon>
        <taxon>Brachycera</taxon>
        <taxon>Muscomorpha</taxon>
        <taxon>Oestroidea</taxon>
        <taxon>Calliphoridae</taxon>
        <taxon>Luciliinae</taxon>
        <taxon>Lucilia</taxon>
    </lineage>
</organism>
<accession>A0A0L0C313</accession>
<name>A0A0L0C313_LUCCU</name>
<reference evidence="2 3" key="1">
    <citation type="journal article" date="2015" name="Nat. Commun.">
        <title>Lucilia cuprina genome unlocks parasitic fly biology to underpin future interventions.</title>
        <authorList>
            <person name="Anstead C.A."/>
            <person name="Korhonen P.K."/>
            <person name="Young N.D."/>
            <person name="Hall R.S."/>
            <person name="Jex A.R."/>
            <person name="Murali S.C."/>
            <person name="Hughes D.S."/>
            <person name="Lee S.F."/>
            <person name="Perry T."/>
            <person name="Stroehlein A.J."/>
            <person name="Ansell B.R."/>
            <person name="Breugelmans B."/>
            <person name="Hofmann A."/>
            <person name="Qu J."/>
            <person name="Dugan S."/>
            <person name="Lee S.L."/>
            <person name="Chao H."/>
            <person name="Dinh H."/>
            <person name="Han Y."/>
            <person name="Doddapaneni H.V."/>
            <person name="Worley K.C."/>
            <person name="Muzny D.M."/>
            <person name="Ioannidis P."/>
            <person name="Waterhouse R.M."/>
            <person name="Zdobnov E.M."/>
            <person name="James P.J."/>
            <person name="Bagnall N.H."/>
            <person name="Kotze A.C."/>
            <person name="Gibbs R.A."/>
            <person name="Richards S."/>
            <person name="Batterham P."/>
            <person name="Gasser R.B."/>
        </authorList>
    </citation>
    <scope>NUCLEOTIDE SEQUENCE [LARGE SCALE GENOMIC DNA]</scope>
    <source>
        <strain evidence="2 3">LS</strain>
        <tissue evidence="2">Full body</tissue>
    </source>
</reference>
<dbReference type="Proteomes" id="UP000037069">
    <property type="component" value="Unassembled WGS sequence"/>
</dbReference>
<evidence type="ECO:0000256" key="1">
    <source>
        <dbReference type="SAM" id="SignalP"/>
    </source>
</evidence>
<evidence type="ECO:0000313" key="3">
    <source>
        <dbReference type="Proteomes" id="UP000037069"/>
    </source>
</evidence>
<feature type="chain" id="PRO_5005535717" evidence="1">
    <location>
        <begin position="22"/>
        <end position="150"/>
    </location>
</feature>
<evidence type="ECO:0000313" key="2">
    <source>
        <dbReference type="EMBL" id="KNC25804.1"/>
    </source>
</evidence>
<sequence>MFVNLFMLVLSINYEIQTINSASLSVTTEAVNPIVIPNSSTTEALDISRDAGKLNTDKPDYTEIPELPPTISTLSDFDRQLKDIFVITGPTSTTSPSDEFSPEELEISDENGETLSLGRRTNFKTRHNCRCIIRNRCARTNSCLKEAKEK</sequence>
<dbReference type="AlphaFoldDB" id="A0A0L0C313"/>
<keyword evidence="3" id="KW-1185">Reference proteome</keyword>